<evidence type="ECO:0000256" key="1">
    <source>
        <dbReference type="ARBA" id="ARBA00022730"/>
    </source>
</evidence>
<accession>A0A248THW4</accession>
<dbReference type="EMBL" id="CP022983">
    <property type="protein sequence ID" value="ASV67712.1"/>
    <property type="molecule type" value="Genomic_DNA"/>
</dbReference>
<dbReference type="InterPro" id="IPR011035">
    <property type="entry name" value="Ribosomal_bL25/Gln-tRNA_synth"/>
</dbReference>
<dbReference type="Pfam" id="PF01386">
    <property type="entry name" value="Ribosomal_L25p"/>
    <property type="match status" value="1"/>
</dbReference>
<evidence type="ECO:0000256" key="3">
    <source>
        <dbReference type="ARBA" id="ARBA00022980"/>
    </source>
</evidence>
<name>A0A248THW4_9BACI</name>
<dbReference type="InterPro" id="IPR020056">
    <property type="entry name" value="Rbsml_bL25/Gln-tRNA_synth_N"/>
</dbReference>
<comment type="similarity">
    <text evidence="5">Belongs to the bacterial ribosomal protein bL25 family. CTC subfamily.</text>
</comment>
<dbReference type="HAMAP" id="MF_01334">
    <property type="entry name" value="Ribosomal_bL25_CTC"/>
    <property type="match status" value="1"/>
</dbReference>
<dbReference type="InterPro" id="IPR001021">
    <property type="entry name" value="Ribosomal_bL25_long"/>
</dbReference>
<evidence type="ECO:0000256" key="5">
    <source>
        <dbReference type="HAMAP-Rule" id="MF_01334"/>
    </source>
</evidence>
<dbReference type="GO" id="GO:0008097">
    <property type="term" value="F:5S rRNA binding"/>
    <property type="evidence" value="ECO:0007669"/>
    <property type="project" value="InterPro"/>
</dbReference>
<dbReference type="OrthoDB" id="9790002at2"/>
<evidence type="ECO:0000256" key="6">
    <source>
        <dbReference type="SAM" id="MobiDB-lite"/>
    </source>
</evidence>
<evidence type="ECO:0000256" key="2">
    <source>
        <dbReference type="ARBA" id="ARBA00022884"/>
    </source>
</evidence>
<evidence type="ECO:0000259" key="8">
    <source>
        <dbReference type="Pfam" id="PF14693"/>
    </source>
</evidence>
<dbReference type="InterPro" id="IPR029751">
    <property type="entry name" value="Ribosomal_L25_dom"/>
</dbReference>
<dbReference type="SUPFAM" id="SSF50715">
    <property type="entry name" value="Ribosomal protein L25-like"/>
    <property type="match status" value="1"/>
</dbReference>
<comment type="function">
    <text evidence="5">This is one of the proteins that binds to the 5S RNA in the ribosome where it forms part of the central protuberance.</text>
</comment>
<dbReference type="PANTHER" id="PTHR33284">
    <property type="entry name" value="RIBOSOMAL PROTEIN L25/GLN-TRNA SYNTHETASE, ANTI-CODON-BINDING DOMAIN-CONTAINING PROTEIN"/>
    <property type="match status" value="1"/>
</dbReference>
<keyword evidence="2 5" id="KW-0694">RNA-binding</keyword>
<dbReference type="InterPro" id="IPR020930">
    <property type="entry name" value="Ribosomal_uL5_bac-type"/>
</dbReference>
<dbReference type="NCBIfam" id="NF004133">
    <property type="entry name" value="PRK05618.2-4"/>
    <property type="match status" value="1"/>
</dbReference>
<feature type="region of interest" description="Disordered" evidence="6">
    <location>
        <begin position="181"/>
        <end position="202"/>
    </location>
</feature>
<evidence type="ECO:0000313" key="9">
    <source>
        <dbReference type="EMBL" id="ASV67712.1"/>
    </source>
</evidence>
<protein>
    <recommendedName>
        <fullName evidence="5">Large ribosomal subunit protein bL25</fullName>
    </recommendedName>
    <alternativeName>
        <fullName evidence="5">General stress protein CTC</fullName>
    </alternativeName>
</protein>
<evidence type="ECO:0000259" key="7">
    <source>
        <dbReference type="Pfam" id="PF01386"/>
    </source>
</evidence>
<keyword evidence="4 5" id="KW-0687">Ribonucleoprotein</keyword>
<keyword evidence="10" id="KW-1185">Reference proteome</keyword>
<dbReference type="InterPro" id="IPR037121">
    <property type="entry name" value="Ribosomal_bL25_C"/>
</dbReference>
<evidence type="ECO:0000256" key="4">
    <source>
        <dbReference type="ARBA" id="ARBA00023274"/>
    </source>
</evidence>
<dbReference type="Proteomes" id="UP000215137">
    <property type="component" value="Chromosome"/>
</dbReference>
<organism evidence="9 10">
    <name type="scientific">Cytobacillus kochii</name>
    <dbReference type="NCBI Taxonomy" id="859143"/>
    <lineage>
        <taxon>Bacteria</taxon>
        <taxon>Bacillati</taxon>
        <taxon>Bacillota</taxon>
        <taxon>Bacilli</taxon>
        <taxon>Bacillales</taxon>
        <taxon>Bacillaceae</taxon>
        <taxon>Cytobacillus</taxon>
    </lineage>
</organism>
<dbReference type="Gene3D" id="2.40.240.10">
    <property type="entry name" value="Ribosomal Protein L25, Chain P"/>
    <property type="match status" value="1"/>
</dbReference>
<keyword evidence="3 5" id="KW-0689">Ribosomal protein</keyword>
<dbReference type="GO" id="GO:0006412">
    <property type="term" value="P:translation"/>
    <property type="evidence" value="ECO:0007669"/>
    <property type="project" value="UniProtKB-UniRule"/>
</dbReference>
<dbReference type="PANTHER" id="PTHR33284:SF1">
    <property type="entry name" value="RIBOSOMAL PROTEIN L25_GLN-TRNA SYNTHETASE, ANTI-CODON-BINDING DOMAIN-CONTAINING PROTEIN"/>
    <property type="match status" value="1"/>
</dbReference>
<gene>
    <name evidence="5" type="primary">rplY</name>
    <name evidence="5" type="synonym">ctc</name>
    <name evidence="9" type="ORF">CKF48_10545</name>
</gene>
<dbReference type="AlphaFoldDB" id="A0A248THW4"/>
<dbReference type="CDD" id="cd00495">
    <property type="entry name" value="Ribosomal_L25_TL5_CTC"/>
    <property type="match status" value="1"/>
</dbReference>
<dbReference type="GO" id="GO:0003735">
    <property type="term" value="F:structural constituent of ribosome"/>
    <property type="evidence" value="ECO:0007669"/>
    <property type="project" value="InterPro"/>
</dbReference>
<reference evidence="9 10" key="1">
    <citation type="submission" date="2017-08" db="EMBL/GenBank/DDBJ databases">
        <title>Complete Genome Sequence of Bacillus kochii Oregon-R-modENCODE STRAIN BDGP4, isolated from Drosophila melanogaster gut.</title>
        <authorList>
            <person name="Wan K.H."/>
            <person name="Yu C."/>
            <person name="Park S."/>
            <person name="Hammonds A.S."/>
            <person name="Booth B.W."/>
            <person name="Celniker S.E."/>
        </authorList>
    </citation>
    <scope>NUCLEOTIDE SEQUENCE [LARGE SCALE GENOMIC DNA]</scope>
    <source>
        <strain evidence="9 10">BDGP4</strain>
    </source>
</reference>
<dbReference type="GO" id="GO:0022625">
    <property type="term" value="C:cytosolic large ribosomal subunit"/>
    <property type="evidence" value="ECO:0007669"/>
    <property type="project" value="TreeGrafter"/>
</dbReference>
<comment type="subunit">
    <text evidence="5">Part of the 50S ribosomal subunit; part of the 5S rRNA/L5/L18/L25 subcomplex. Contacts the 5S rRNA. Binds to the 5S rRNA independently of L5 and L18.</text>
</comment>
<feature type="domain" description="Large ribosomal subunit protein bL25 L25" evidence="7">
    <location>
        <begin position="4"/>
        <end position="90"/>
    </location>
</feature>
<dbReference type="InterPro" id="IPR020057">
    <property type="entry name" value="Ribosomal_bL25_b-dom"/>
</dbReference>
<keyword evidence="1 5" id="KW-0699">rRNA-binding</keyword>
<dbReference type="Pfam" id="PF14693">
    <property type="entry name" value="Ribosomal_TL5_C"/>
    <property type="match status" value="1"/>
</dbReference>
<evidence type="ECO:0000313" key="10">
    <source>
        <dbReference type="Proteomes" id="UP000215137"/>
    </source>
</evidence>
<sequence>MTVLEAKERKEFRHSFLTKIRADGNVPAIVYGTKMESKPIFFNEADFIKTIKEVGRNGVFSVDIDGKKVDVVLTEYQADPLKNTVVHADLLSVDKSTKITAEVTVNTVGDSPGVKEGGVLQQALHEITVTGTPGNIPQSIDVDISKLEINDVVTIEDLKGASSYEIEHDAEETILSVLPPRVEEEPQEEEVVEEPEVINEKE</sequence>
<dbReference type="RefSeq" id="WP_095371282.1">
    <property type="nucleotide sequence ID" value="NZ_CP022983.1"/>
</dbReference>
<dbReference type="KEGG" id="bko:CKF48_10545"/>
<dbReference type="NCBIfam" id="TIGR00731">
    <property type="entry name" value="bL25_bact_ctc"/>
    <property type="match status" value="1"/>
</dbReference>
<dbReference type="Gene3D" id="2.170.120.20">
    <property type="entry name" value="Ribosomal protein L25, beta domain"/>
    <property type="match status" value="1"/>
</dbReference>
<feature type="domain" description="Large ribosomal subunit protein bL25 beta" evidence="8">
    <location>
        <begin position="98"/>
        <end position="181"/>
    </location>
</feature>
<feature type="compositionally biased region" description="Acidic residues" evidence="6">
    <location>
        <begin position="185"/>
        <end position="202"/>
    </location>
</feature>
<proteinExistence type="inferred from homology"/>